<dbReference type="FunFam" id="2.10.110.10:FF:000001">
    <property type="entry name" value="Cysteine and glycine-rich protein 1"/>
    <property type="match status" value="4"/>
</dbReference>
<dbReference type="GO" id="GO:0046872">
    <property type="term" value="F:metal ion binding"/>
    <property type="evidence" value="ECO:0007669"/>
    <property type="project" value="UniProtKB-KW"/>
</dbReference>
<dbReference type="GO" id="GO:0007517">
    <property type="term" value="P:muscle organ development"/>
    <property type="evidence" value="ECO:0007669"/>
    <property type="project" value="UniProtKB-KW"/>
</dbReference>
<dbReference type="GO" id="GO:0045214">
    <property type="term" value="P:sarcomere organization"/>
    <property type="evidence" value="ECO:0007669"/>
    <property type="project" value="TreeGrafter"/>
</dbReference>
<dbReference type="GO" id="GO:0008307">
    <property type="term" value="F:structural constituent of muscle"/>
    <property type="evidence" value="ECO:0007669"/>
    <property type="project" value="TreeGrafter"/>
</dbReference>
<evidence type="ECO:0000259" key="8">
    <source>
        <dbReference type="PROSITE" id="PS50023"/>
    </source>
</evidence>
<evidence type="ECO:0000313" key="10">
    <source>
        <dbReference type="Proteomes" id="UP000675881"/>
    </source>
</evidence>
<evidence type="ECO:0000256" key="2">
    <source>
        <dbReference type="ARBA" id="ARBA00022541"/>
    </source>
</evidence>
<keyword evidence="2" id="KW-0517">Myogenesis</keyword>
<dbReference type="GO" id="GO:0060537">
    <property type="term" value="P:muscle tissue development"/>
    <property type="evidence" value="ECO:0007669"/>
    <property type="project" value="TreeGrafter"/>
</dbReference>
<dbReference type="GO" id="GO:0005634">
    <property type="term" value="C:nucleus"/>
    <property type="evidence" value="ECO:0007669"/>
    <property type="project" value="UniProtKB-SubCell"/>
</dbReference>
<evidence type="ECO:0000256" key="6">
    <source>
        <dbReference type="ARBA" id="ARBA00023038"/>
    </source>
</evidence>
<dbReference type="OrthoDB" id="1679758at2759"/>
<keyword evidence="10" id="KW-1185">Reference proteome</keyword>
<name>A0A7R8H9L7_LEPSM</name>
<dbReference type="CDD" id="cd09326">
    <property type="entry name" value="LIM_CRP_like"/>
    <property type="match status" value="3"/>
</dbReference>
<dbReference type="InterPro" id="IPR001781">
    <property type="entry name" value="Znf_LIM"/>
</dbReference>
<keyword evidence="7" id="KW-0539">Nucleus</keyword>
<organism evidence="9 10">
    <name type="scientific">Lepeophtheirus salmonis</name>
    <name type="common">Salmon louse</name>
    <name type="synonym">Caligus salmonis</name>
    <dbReference type="NCBI Taxonomy" id="72036"/>
    <lineage>
        <taxon>Eukaryota</taxon>
        <taxon>Metazoa</taxon>
        <taxon>Ecdysozoa</taxon>
        <taxon>Arthropoda</taxon>
        <taxon>Crustacea</taxon>
        <taxon>Multicrustacea</taxon>
        <taxon>Hexanauplia</taxon>
        <taxon>Copepoda</taxon>
        <taxon>Siphonostomatoida</taxon>
        <taxon>Caligidae</taxon>
        <taxon>Lepeophtheirus</taxon>
    </lineage>
</organism>
<comment type="subcellular location">
    <subcellularLocation>
        <location evidence="1">Nucleus</location>
    </subcellularLocation>
</comment>
<dbReference type="SMART" id="SM00132">
    <property type="entry name" value="LIM"/>
    <property type="match status" value="4"/>
</dbReference>
<dbReference type="PANTHER" id="PTHR24215:SF35">
    <property type="entry name" value="MUSCLE LIM PROTEIN MLP84B"/>
    <property type="match status" value="1"/>
</dbReference>
<protein>
    <submittedName>
        <fullName evidence="9">Cysteine and glycine-rich protein 3,Cysteine and glycine-rich protein 2,Cysteine and glycine-rich protein 1,Muscle LIM protein Mlp84B</fullName>
    </submittedName>
</protein>
<dbReference type="AlphaFoldDB" id="A0A7R8H9L7"/>
<feature type="domain" description="LIM zinc-binding" evidence="8">
    <location>
        <begin position="136"/>
        <end position="197"/>
    </location>
</feature>
<evidence type="ECO:0000256" key="3">
    <source>
        <dbReference type="ARBA" id="ARBA00022723"/>
    </source>
</evidence>
<gene>
    <name evidence="9" type="ORF">LSAA_9429</name>
</gene>
<evidence type="ECO:0000313" key="9">
    <source>
        <dbReference type="EMBL" id="CAF2951579.1"/>
    </source>
</evidence>
<accession>A0A7R8H9L7</accession>
<feature type="domain" description="LIM zinc-binding" evidence="8">
    <location>
        <begin position="322"/>
        <end position="383"/>
    </location>
</feature>
<keyword evidence="5" id="KW-0862">Zinc</keyword>
<dbReference type="PROSITE" id="PS50023">
    <property type="entry name" value="LIM_DOMAIN_2"/>
    <property type="match status" value="4"/>
</dbReference>
<evidence type="ECO:0000256" key="5">
    <source>
        <dbReference type="ARBA" id="ARBA00022833"/>
    </source>
</evidence>
<dbReference type="PANTHER" id="PTHR24215">
    <property type="entry name" value="RHO-GTPASE-ACTIVATING PROTEIN LRG1"/>
    <property type="match status" value="1"/>
</dbReference>
<reference evidence="9" key="1">
    <citation type="submission" date="2021-02" db="EMBL/GenBank/DDBJ databases">
        <authorList>
            <person name="Bekaert M."/>
        </authorList>
    </citation>
    <scope>NUCLEOTIDE SEQUENCE</scope>
    <source>
        <strain evidence="9">IoA-00</strain>
    </source>
</reference>
<dbReference type="Proteomes" id="UP000675881">
    <property type="component" value="Chromosome 5"/>
</dbReference>
<dbReference type="Gene3D" id="2.10.110.10">
    <property type="entry name" value="Cysteine Rich Protein"/>
    <property type="match status" value="4"/>
</dbReference>
<feature type="domain" description="LIM zinc-binding" evidence="8">
    <location>
        <begin position="34"/>
        <end position="94"/>
    </location>
</feature>
<evidence type="ECO:0000256" key="1">
    <source>
        <dbReference type="ARBA" id="ARBA00004123"/>
    </source>
</evidence>
<dbReference type="GO" id="GO:0042805">
    <property type="term" value="F:actinin binding"/>
    <property type="evidence" value="ECO:0007669"/>
    <property type="project" value="TreeGrafter"/>
</dbReference>
<feature type="domain" description="LIM zinc-binding" evidence="8">
    <location>
        <begin position="428"/>
        <end position="489"/>
    </location>
</feature>
<dbReference type="Pfam" id="PF00412">
    <property type="entry name" value="LIM"/>
    <property type="match status" value="4"/>
</dbReference>
<evidence type="ECO:0000256" key="4">
    <source>
        <dbReference type="ARBA" id="ARBA00022737"/>
    </source>
</evidence>
<dbReference type="GO" id="GO:0030018">
    <property type="term" value="C:Z disc"/>
    <property type="evidence" value="ECO:0007669"/>
    <property type="project" value="TreeGrafter"/>
</dbReference>
<keyword evidence="6" id="KW-0440">LIM domain</keyword>
<proteinExistence type="predicted"/>
<dbReference type="PROSITE" id="PS00478">
    <property type="entry name" value="LIM_DOMAIN_1"/>
    <property type="match status" value="3"/>
</dbReference>
<keyword evidence="3" id="KW-0479">Metal-binding</keyword>
<keyword evidence="4" id="KW-0677">Repeat</keyword>
<dbReference type="SUPFAM" id="SSF57716">
    <property type="entry name" value="Glucocorticoid receptor-like (DNA-binding domain)"/>
    <property type="match status" value="9"/>
</dbReference>
<dbReference type="EMBL" id="HG994584">
    <property type="protein sequence ID" value="CAF2951579.1"/>
    <property type="molecule type" value="Genomic_DNA"/>
</dbReference>
<dbReference type="CDD" id="cd09404">
    <property type="entry name" value="LIM1_MLP84B_like"/>
    <property type="match status" value="1"/>
</dbReference>
<sequence length="644" mass="70229">MNVKVLFKASSICFQKYPIFAKSFKMPFKAPESPKCPKCGRSVYAAEEKVAGGLKWHKACFKCETCNKLLDSTTCAEHDKKLYCKTCHGRHYGPKGYGFGAGAGTLMMNSSGGPVQEEPQMAFNNGASLSQAPEGEGCPRCGAYVYHADQVFSKGRAWHKFCFKCSACSRVLDSLTACDGPDKNIYCKVCYRKSYGIQGYGFGQGGPALLTGDMAENGNNPKKSQGVDTTSIPAKSGEGCPRCEGKVFHAEQMFSKGKIYHKKCFSYGEIYCKGCYGKNYGAKGYGYGGGAGVLQCADVDSRSNDRPNLCTNTAIITGTGKDACPRCGGQVFHAEKMLSKRNTFHKSCFSCFECRRPLDSTCCCDAPEGEIFCKQCYGKNFGPKGYGYGGTGSVPALMAPSTVGDFNGERIQTDFHPQGQMTKGTDGDGCPRCGHSVYEAEKILGAQKCWHKRCFTCAVCNRHLDSFTVNDGPDGNIYCHSDYSAKFGVRGYGFGGGAGALQTEGSNMSQIKTRSIPCVSKLFKAVERESHPIKVAESGSSFTFALASDYAFDCRIFPFHPACRGHILANGLPSLHCLIAGFESLKSGKEGRKSMTLNREFINELINICFLAEELKKSNFILRGKNEFQHLKYIFSLWKSVLQI</sequence>
<evidence type="ECO:0000256" key="7">
    <source>
        <dbReference type="ARBA" id="ARBA00023242"/>
    </source>
</evidence>